<dbReference type="PRINTS" id="PR00455">
    <property type="entry name" value="HTHTETR"/>
</dbReference>
<reference evidence="4" key="2">
    <citation type="submission" date="2020-09" db="EMBL/GenBank/DDBJ databases">
        <authorList>
            <person name="Sun Q."/>
            <person name="Ohkuma M."/>
        </authorList>
    </citation>
    <scope>NUCLEOTIDE SEQUENCE</scope>
    <source>
        <strain evidence="4">JCM 30804</strain>
    </source>
</reference>
<dbReference type="AlphaFoldDB" id="A0A917JP07"/>
<dbReference type="InterPro" id="IPR023772">
    <property type="entry name" value="DNA-bd_HTH_TetR-type_CS"/>
</dbReference>
<protein>
    <submittedName>
        <fullName evidence="4">TetR family transcriptional regulator</fullName>
    </submittedName>
</protein>
<dbReference type="EMBL" id="BMPZ01000003">
    <property type="protein sequence ID" value="GGI77705.1"/>
    <property type="molecule type" value="Genomic_DNA"/>
</dbReference>
<proteinExistence type="predicted"/>
<dbReference type="InterPro" id="IPR001647">
    <property type="entry name" value="HTH_TetR"/>
</dbReference>
<organism evidence="4 5">
    <name type="scientific">Shewanella gelidii</name>
    <dbReference type="NCBI Taxonomy" id="1642821"/>
    <lineage>
        <taxon>Bacteria</taxon>
        <taxon>Pseudomonadati</taxon>
        <taxon>Pseudomonadota</taxon>
        <taxon>Gammaproteobacteria</taxon>
        <taxon>Alteromonadales</taxon>
        <taxon>Shewanellaceae</taxon>
        <taxon>Shewanella</taxon>
    </lineage>
</organism>
<dbReference type="GO" id="GO:0003677">
    <property type="term" value="F:DNA binding"/>
    <property type="evidence" value="ECO:0007669"/>
    <property type="project" value="UniProtKB-UniRule"/>
</dbReference>
<reference evidence="4" key="1">
    <citation type="journal article" date="2014" name="Int. J. Syst. Evol. Microbiol.">
        <title>Complete genome sequence of Corynebacterium casei LMG S-19264T (=DSM 44701T), isolated from a smear-ripened cheese.</title>
        <authorList>
            <consortium name="US DOE Joint Genome Institute (JGI-PGF)"/>
            <person name="Walter F."/>
            <person name="Albersmeier A."/>
            <person name="Kalinowski J."/>
            <person name="Ruckert C."/>
        </authorList>
    </citation>
    <scope>NUCLEOTIDE SEQUENCE</scope>
    <source>
        <strain evidence="4">JCM 30804</strain>
    </source>
</reference>
<keyword evidence="5" id="KW-1185">Reference proteome</keyword>
<evidence type="ECO:0000256" key="1">
    <source>
        <dbReference type="ARBA" id="ARBA00023125"/>
    </source>
</evidence>
<accession>A0A917JP07</accession>
<comment type="caution">
    <text evidence="4">The sequence shown here is derived from an EMBL/GenBank/DDBJ whole genome shotgun (WGS) entry which is preliminary data.</text>
</comment>
<dbReference type="PANTHER" id="PTHR30055:SF222">
    <property type="entry name" value="REGULATORY PROTEIN"/>
    <property type="match status" value="1"/>
</dbReference>
<dbReference type="Gene3D" id="1.10.357.10">
    <property type="entry name" value="Tetracycline Repressor, domain 2"/>
    <property type="match status" value="1"/>
</dbReference>
<dbReference type="PROSITE" id="PS01081">
    <property type="entry name" value="HTH_TETR_1"/>
    <property type="match status" value="1"/>
</dbReference>
<evidence type="ECO:0000313" key="5">
    <source>
        <dbReference type="Proteomes" id="UP000613743"/>
    </source>
</evidence>
<evidence type="ECO:0000313" key="4">
    <source>
        <dbReference type="EMBL" id="GGI77705.1"/>
    </source>
</evidence>
<name>A0A917JP07_9GAMM</name>
<gene>
    <name evidence="4" type="primary">calR</name>
    <name evidence="4" type="ORF">GCM10009332_13850</name>
</gene>
<dbReference type="InterPro" id="IPR050109">
    <property type="entry name" value="HTH-type_TetR-like_transc_reg"/>
</dbReference>
<evidence type="ECO:0000259" key="3">
    <source>
        <dbReference type="PROSITE" id="PS50977"/>
    </source>
</evidence>
<dbReference type="PANTHER" id="PTHR30055">
    <property type="entry name" value="HTH-TYPE TRANSCRIPTIONAL REGULATOR RUTR"/>
    <property type="match status" value="1"/>
</dbReference>
<keyword evidence="1 2" id="KW-0238">DNA-binding</keyword>
<dbReference type="Pfam" id="PF00440">
    <property type="entry name" value="TetR_N"/>
    <property type="match status" value="1"/>
</dbReference>
<dbReference type="PROSITE" id="PS50977">
    <property type="entry name" value="HTH_TETR_2"/>
    <property type="match status" value="1"/>
</dbReference>
<sequence length="190" mass="21350">MSDKTKKQQILDTALSLFVHQGFYATSTASIAKAAGVATGTLFHHFSSKEALMNQLFLNIKQGFADGIQAQMLHSGDFKRDTEHLWQAAIQWALEHPLRQSFFQQYSLSPAVSESIRQQAMHETLGFLSTMLQQGQVLGLLAKHPLHLMLANCHGQYLASAQFFIENPEKWGDAAHREASFTMMWRSIAK</sequence>
<evidence type="ECO:0000256" key="2">
    <source>
        <dbReference type="PROSITE-ProRule" id="PRU00335"/>
    </source>
</evidence>
<feature type="DNA-binding region" description="H-T-H motif" evidence="2">
    <location>
        <begin position="27"/>
        <end position="46"/>
    </location>
</feature>
<feature type="domain" description="HTH tetR-type" evidence="3">
    <location>
        <begin position="4"/>
        <end position="64"/>
    </location>
</feature>
<dbReference type="SUPFAM" id="SSF46689">
    <property type="entry name" value="Homeodomain-like"/>
    <property type="match status" value="1"/>
</dbReference>
<dbReference type="Proteomes" id="UP000613743">
    <property type="component" value="Unassembled WGS sequence"/>
</dbReference>
<dbReference type="InterPro" id="IPR009057">
    <property type="entry name" value="Homeodomain-like_sf"/>
</dbReference>
<dbReference type="RefSeq" id="WP_188919272.1">
    <property type="nucleotide sequence ID" value="NZ_BMPZ01000003.1"/>
</dbReference>